<evidence type="ECO:0000313" key="2">
    <source>
        <dbReference type="Proteomes" id="UP001062846"/>
    </source>
</evidence>
<gene>
    <name evidence="1" type="ORF">RHMOL_Rhmol09G0022900</name>
</gene>
<organism evidence="1 2">
    <name type="scientific">Rhododendron molle</name>
    <name type="common">Chinese azalea</name>
    <name type="synonym">Azalea mollis</name>
    <dbReference type="NCBI Taxonomy" id="49168"/>
    <lineage>
        <taxon>Eukaryota</taxon>
        <taxon>Viridiplantae</taxon>
        <taxon>Streptophyta</taxon>
        <taxon>Embryophyta</taxon>
        <taxon>Tracheophyta</taxon>
        <taxon>Spermatophyta</taxon>
        <taxon>Magnoliopsida</taxon>
        <taxon>eudicotyledons</taxon>
        <taxon>Gunneridae</taxon>
        <taxon>Pentapetalae</taxon>
        <taxon>asterids</taxon>
        <taxon>Ericales</taxon>
        <taxon>Ericaceae</taxon>
        <taxon>Ericoideae</taxon>
        <taxon>Rhodoreae</taxon>
        <taxon>Rhododendron</taxon>
    </lineage>
</organism>
<comment type="caution">
    <text evidence="1">The sequence shown here is derived from an EMBL/GenBank/DDBJ whole genome shotgun (WGS) entry which is preliminary data.</text>
</comment>
<dbReference type="Proteomes" id="UP001062846">
    <property type="component" value="Chromosome 9"/>
</dbReference>
<accession>A0ACC0M8V0</accession>
<dbReference type="EMBL" id="CM046396">
    <property type="protein sequence ID" value="KAI8537423.1"/>
    <property type="molecule type" value="Genomic_DNA"/>
</dbReference>
<name>A0ACC0M8V0_RHOML</name>
<evidence type="ECO:0000313" key="1">
    <source>
        <dbReference type="EMBL" id="KAI8537423.1"/>
    </source>
</evidence>
<protein>
    <submittedName>
        <fullName evidence="1">Uncharacterized protein</fullName>
    </submittedName>
</protein>
<proteinExistence type="predicted"/>
<keyword evidence="2" id="KW-1185">Reference proteome</keyword>
<sequence length="222" mass="25716">MVGNGQGMFLWLDNWHPMGPLYDRFGNEVVFNLGRSLQARVSFIISQGGWRWPRTRNRITQDIINHAHSVDLKPDITREDSIVSLPQSNGCFSTKSAWEAFRNRFPSPTWVNTVWGSKIVPRWSFLLWLAVQYKLSTRDRFHSWVMNVEDYCVLCRNDIDSHNHLFFRCSFSSIVWNEVRGKIPTSGVPSSLEDVVEWFTANVKGTGFKSLIMRRMLAVAVM</sequence>
<reference evidence="1" key="1">
    <citation type="submission" date="2022-02" db="EMBL/GenBank/DDBJ databases">
        <title>Plant Genome Project.</title>
        <authorList>
            <person name="Zhang R.-G."/>
        </authorList>
    </citation>
    <scope>NUCLEOTIDE SEQUENCE</scope>
    <source>
        <strain evidence="1">AT1</strain>
    </source>
</reference>